<dbReference type="Gene3D" id="1.10.10.60">
    <property type="entry name" value="Homeodomain-like"/>
    <property type="match status" value="2"/>
</dbReference>
<dbReference type="SMART" id="SM00674">
    <property type="entry name" value="CENPB"/>
    <property type="match status" value="1"/>
</dbReference>
<dbReference type="Proteomes" id="UP001286313">
    <property type="component" value="Unassembled WGS sequence"/>
</dbReference>
<evidence type="ECO:0000256" key="1">
    <source>
        <dbReference type="ARBA" id="ARBA00004123"/>
    </source>
</evidence>
<dbReference type="GO" id="GO:0003677">
    <property type="term" value="F:DNA binding"/>
    <property type="evidence" value="ECO:0007669"/>
    <property type="project" value="UniProtKB-KW"/>
</dbReference>
<reference evidence="6" key="1">
    <citation type="submission" date="2023-10" db="EMBL/GenBank/DDBJ databases">
        <title>Genome assemblies of two species of porcelain crab, Petrolisthes cinctipes and Petrolisthes manimaculis (Anomura: Porcellanidae).</title>
        <authorList>
            <person name="Angst P."/>
        </authorList>
    </citation>
    <scope>NUCLEOTIDE SEQUENCE</scope>
    <source>
        <strain evidence="6">PB745_01</strain>
        <tissue evidence="6">Gill</tissue>
    </source>
</reference>
<dbReference type="InterPro" id="IPR009057">
    <property type="entry name" value="Homeodomain-like_sf"/>
</dbReference>
<feature type="domain" description="HTH CENPB-type" evidence="5">
    <location>
        <begin position="180"/>
        <end position="259"/>
    </location>
</feature>
<comment type="subcellular location">
    <subcellularLocation>
        <location evidence="1">Nucleus</location>
    </subcellularLocation>
</comment>
<dbReference type="AlphaFoldDB" id="A0AAE1ES69"/>
<evidence type="ECO:0000256" key="4">
    <source>
        <dbReference type="SAM" id="Coils"/>
    </source>
</evidence>
<keyword evidence="2" id="KW-0238">DNA-binding</keyword>
<dbReference type="Pfam" id="PF04218">
    <property type="entry name" value="CENP-B_N"/>
    <property type="match status" value="1"/>
</dbReference>
<feature type="coiled-coil region" evidence="4">
    <location>
        <begin position="46"/>
        <end position="73"/>
    </location>
</feature>
<dbReference type="PANTHER" id="PTHR19303">
    <property type="entry name" value="TRANSPOSON"/>
    <property type="match status" value="1"/>
</dbReference>
<dbReference type="PANTHER" id="PTHR19303:SF26">
    <property type="entry name" value="TIGGER TRANSPOSABLE ELEMENT-DERIVED PROTEIN 1"/>
    <property type="match status" value="1"/>
</dbReference>
<dbReference type="Pfam" id="PF03184">
    <property type="entry name" value="DDE_1"/>
    <property type="match status" value="1"/>
</dbReference>
<proteinExistence type="predicted"/>
<dbReference type="GO" id="GO:0005634">
    <property type="term" value="C:nucleus"/>
    <property type="evidence" value="ECO:0007669"/>
    <property type="project" value="UniProtKB-SubCell"/>
</dbReference>
<evidence type="ECO:0000259" key="5">
    <source>
        <dbReference type="PROSITE" id="PS51253"/>
    </source>
</evidence>
<keyword evidence="7" id="KW-1185">Reference proteome</keyword>
<comment type="caution">
    <text evidence="6">The sequence shown here is derived from an EMBL/GenBank/DDBJ whole genome shotgun (WGS) entry which is preliminary data.</text>
</comment>
<protein>
    <recommendedName>
        <fullName evidence="5">HTH CENPB-type domain-containing protein</fullName>
    </recommendedName>
</protein>
<dbReference type="InterPro" id="IPR004875">
    <property type="entry name" value="DDE_SF_endonuclease_dom"/>
</dbReference>
<dbReference type="InterPro" id="IPR007889">
    <property type="entry name" value="HTH_Psq"/>
</dbReference>
<keyword evidence="3" id="KW-0539">Nucleus</keyword>
<evidence type="ECO:0000313" key="6">
    <source>
        <dbReference type="EMBL" id="KAK3860387.1"/>
    </source>
</evidence>
<organism evidence="6 7">
    <name type="scientific">Petrolisthes cinctipes</name>
    <name type="common">Flat porcelain crab</name>
    <dbReference type="NCBI Taxonomy" id="88211"/>
    <lineage>
        <taxon>Eukaryota</taxon>
        <taxon>Metazoa</taxon>
        <taxon>Ecdysozoa</taxon>
        <taxon>Arthropoda</taxon>
        <taxon>Crustacea</taxon>
        <taxon>Multicrustacea</taxon>
        <taxon>Malacostraca</taxon>
        <taxon>Eumalacostraca</taxon>
        <taxon>Eucarida</taxon>
        <taxon>Decapoda</taxon>
        <taxon>Pleocyemata</taxon>
        <taxon>Anomura</taxon>
        <taxon>Galatheoidea</taxon>
        <taxon>Porcellanidae</taxon>
        <taxon>Petrolisthes</taxon>
    </lineage>
</organism>
<dbReference type="SUPFAM" id="SSF46689">
    <property type="entry name" value="Homeodomain-like"/>
    <property type="match status" value="2"/>
</dbReference>
<dbReference type="PROSITE" id="PS51253">
    <property type="entry name" value="HTH_CENPB"/>
    <property type="match status" value="1"/>
</dbReference>
<evidence type="ECO:0000256" key="3">
    <source>
        <dbReference type="ARBA" id="ARBA00023242"/>
    </source>
</evidence>
<dbReference type="InterPro" id="IPR006600">
    <property type="entry name" value="HTH_CenpB_DNA-bd_dom"/>
</dbReference>
<gene>
    <name evidence="6" type="ORF">Pcinc_033559</name>
</gene>
<evidence type="ECO:0000313" key="7">
    <source>
        <dbReference type="Proteomes" id="UP001286313"/>
    </source>
</evidence>
<evidence type="ECO:0000256" key="2">
    <source>
        <dbReference type="ARBA" id="ARBA00023125"/>
    </source>
</evidence>
<dbReference type="InterPro" id="IPR050863">
    <property type="entry name" value="CenT-Element_Derived"/>
</dbReference>
<sequence length="678" mass="77675">MGYKDDVGELDHLIYLTTVSHKRHYTALLLYLHAKIATRTMVSRGESETQRLRQQMEEQLDRLVAQLADLEECRSIALVGIGLPSRPTVMMIPITESSGCSELAILKRKMSESVVMSSRKRRSITMETKMDIIKKMESGGKVCEVARAFKLNPSTIRTICKDKVRIRDHLKNTVSMHSTMICKKRSGVIEEMERLVSEWIKDQHQRNIPLSLPMIQIEARNVFADVKTKYGKGYEHVNFNAGHGWYNRFRVRANLTHVRLMGEAASVEKPIKVCSKFLWDMIVSEGYRPEQIFSVIETGLFWKRMPSRTHIAQEEETLLGYKASRDKLTLLLGKNAAGDCKLKPLLVYHSEDPIALKGIVKASLPITWMADGTAASARITQKLFTNWFYNHFIPQVENYCAENGLPFKILLLLDNAPCYPAHLDDFHANVKVVYLTSNTTSNLQLIDQRAVANFNAYYLRTIFKEAVKAVEGENGVTFNEFWKQYNIYKAIKNIDAAWRELKSINVNGVWKNLIPHITNDFYRHEDLDVVAQNVVDLGTELLLELELEDVHQVLESHSEKLTNKDLINLELQKQENEDAYEEKVVPEKHFSYKQLSEDFSLLDKVLASFESQDPNTERFTKVYAAVHDAIACYRLIYDEKKKKDNSGAPRKNGHIFKKVLTVQAIESSTSTPPLLLEL</sequence>
<dbReference type="EMBL" id="JAWQEG010004748">
    <property type="protein sequence ID" value="KAK3860387.1"/>
    <property type="molecule type" value="Genomic_DNA"/>
</dbReference>
<keyword evidence="4" id="KW-0175">Coiled coil</keyword>
<name>A0AAE1ES69_PETCI</name>
<dbReference type="Pfam" id="PF03221">
    <property type="entry name" value="HTH_Tnp_Tc5"/>
    <property type="match status" value="1"/>
</dbReference>
<accession>A0AAE1ES69</accession>